<dbReference type="EMBL" id="JH725176">
    <property type="protein sequence ID" value="EJP63285.1"/>
    <property type="molecule type" value="Genomic_DNA"/>
</dbReference>
<sequence>MTEQAVADAAFFAQHARFPGLEDQDLTAGRWRIRDWRPAGGTAEQLVQDAGAAPPTRSDSKRLGWSRRSAQLSDGSSWYYQTCTPGLLHLRIRRPGRHPRASCHSPFRARRAWLPGAVGAFGVSSQADVDFDQKAGWSSTFPTRARVAVIDGKQDPVARRDAAPGSARTRAARARTEQPFILIDPATHH</sequence>
<dbReference type="Proteomes" id="UP000002762">
    <property type="component" value="Unassembled WGS sequence"/>
</dbReference>
<evidence type="ECO:0000313" key="3">
    <source>
        <dbReference type="Proteomes" id="UP000002762"/>
    </source>
</evidence>
<dbReference type="RefSeq" id="XP_008600998.1">
    <property type="nucleotide sequence ID" value="XM_008602776.1"/>
</dbReference>
<dbReference type="InParanoid" id="J4VY84"/>
<organism evidence="2 3">
    <name type="scientific">Beauveria bassiana (strain ARSEF 2860)</name>
    <name type="common">White muscardine disease fungus</name>
    <name type="synonym">Tritirachium shiotae</name>
    <dbReference type="NCBI Taxonomy" id="655819"/>
    <lineage>
        <taxon>Eukaryota</taxon>
        <taxon>Fungi</taxon>
        <taxon>Dikarya</taxon>
        <taxon>Ascomycota</taxon>
        <taxon>Pezizomycotina</taxon>
        <taxon>Sordariomycetes</taxon>
        <taxon>Hypocreomycetidae</taxon>
        <taxon>Hypocreales</taxon>
        <taxon>Cordycipitaceae</taxon>
        <taxon>Beauveria</taxon>
    </lineage>
</organism>
<feature type="region of interest" description="Disordered" evidence="1">
    <location>
        <begin position="43"/>
        <end position="65"/>
    </location>
</feature>
<evidence type="ECO:0000313" key="2">
    <source>
        <dbReference type="EMBL" id="EJP63285.1"/>
    </source>
</evidence>
<evidence type="ECO:0000256" key="1">
    <source>
        <dbReference type="SAM" id="MobiDB-lite"/>
    </source>
</evidence>
<dbReference type="AlphaFoldDB" id="J4VY84"/>
<accession>J4VY84</accession>
<protein>
    <submittedName>
        <fullName evidence="2">Uncharacterized protein</fullName>
    </submittedName>
</protein>
<reference evidence="2 3" key="1">
    <citation type="journal article" date="2012" name="Sci. Rep.">
        <title>Genomic perspectives on the evolution of fungal entomopathogenicity in Beauveria bassiana.</title>
        <authorList>
            <person name="Xiao G."/>
            <person name="Ying S.H."/>
            <person name="Zheng P."/>
            <person name="Wang Z.L."/>
            <person name="Zhang S."/>
            <person name="Xie X.Q."/>
            <person name="Shang Y."/>
            <person name="St Leger R.J."/>
            <person name="Zhao G.P."/>
            <person name="Wang C."/>
            <person name="Feng M.G."/>
        </authorList>
    </citation>
    <scope>NUCLEOTIDE SEQUENCE [LARGE SCALE GENOMIC DNA]</scope>
    <source>
        <strain evidence="2 3">ARSEF 2860</strain>
    </source>
</reference>
<dbReference type="GeneID" id="19890691"/>
<name>J4VY84_BEAB2</name>
<proteinExistence type="predicted"/>
<gene>
    <name evidence="2" type="ORF">BBA_07679</name>
</gene>
<keyword evidence="3" id="KW-1185">Reference proteome</keyword>
<dbReference type="HOGENOM" id="CLU_1434219_0_0_1"/>